<reference evidence="2" key="1">
    <citation type="journal article" date="2019" name="Int. J. Syst. Evol. Microbiol.">
        <title>The Global Catalogue of Microorganisms (GCM) 10K type strain sequencing project: providing services to taxonomists for standard genome sequencing and annotation.</title>
        <authorList>
            <consortium name="The Broad Institute Genomics Platform"/>
            <consortium name="The Broad Institute Genome Sequencing Center for Infectious Disease"/>
            <person name="Wu L."/>
            <person name="Ma J."/>
        </authorList>
    </citation>
    <scope>NUCLEOTIDE SEQUENCE [LARGE SCALE GENOMIC DNA]</scope>
    <source>
        <strain evidence="2">CCUG 63246</strain>
    </source>
</reference>
<accession>A0ABW3RG27</accession>
<dbReference type="EMBL" id="JBHTLJ010000005">
    <property type="protein sequence ID" value="MFD1163945.1"/>
    <property type="molecule type" value="Genomic_DNA"/>
</dbReference>
<dbReference type="Proteomes" id="UP001597163">
    <property type="component" value="Unassembled WGS sequence"/>
</dbReference>
<evidence type="ECO:0000313" key="1">
    <source>
        <dbReference type="EMBL" id="MFD1163945.1"/>
    </source>
</evidence>
<proteinExistence type="predicted"/>
<organism evidence="1 2">
    <name type="scientific">Hwangdonia seohaensis</name>
    <dbReference type="NCBI Taxonomy" id="1240727"/>
    <lineage>
        <taxon>Bacteria</taxon>
        <taxon>Pseudomonadati</taxon>
        <taxon>Bacteroidota</taxon>
        <taxon>Flavobacteriia</taxon>
        <taxon>Flavobacteriales</taxon>
        <taxon>Flavobacteriaceae</taxon>
        <taxon>Hwangdonia</taxon>
    </lineage>
</organism>
<keyword evidence="2" id="KW-1185">Reference proteome</keyword>
<evidence type="ECO:0000313" key="2">
    <source>
        <dbReference type="Proteomes" id="UP001597163"/>
    </source>
</evidence>
<gene>
    <name evidence="1" type="ORF">ACFQ2E_16055</name>
</gene>
<sequence length="137" mass="16658">MKKQQTYTSFSRTKTIEELHYHILRDIANLENIQFELKFYKSLLSKSIYKPQEMNLYENLVKYKRELHVLKKDNKALLSELNLHTNQIEKMKFEGLVCDNIVIKKHDDLELNIFNFKSEIFDFKFRLFQYLESVFIP</sequence>
<name>A0ABW3RG27_9FLAO</name>
<protein>
    <submittedName>
        <fullName evidence="1">Uncharacterized protein</fullName>
    </submittedName>
</protein>
<comment type="caution">
    <text evidence="1">The sequence shown here is derived from an EMBL/GenBank/DDBJ whole genome shotgun (WGS) entry which is preliminary data.</text>
</comment>
<dbReference type="RefSeq" id="WP_311942835.1">
    <property type="nucleotide sequence ID" value="NZ_JAVSCK010000005.1"/>
</dbReference>